<dbReference type="RefSeq" id="WP_200398285.1">
    <property type="nucleotide sequence ID" value="NZ_CP066831.1"/>
</dbReference>
<evidence type="ECO:0000313" key="2">
    <source>
        <dbReference type="EMBL" id="QQM43466.1"/>
    </source>
</evidence>
<keyword evidence="3" id="KW-1185">Reference proteome</keyword>
<gene>
    <name evidence="2" type="ORF">JEQ17_31445</name>
</gene>
<dbReference type="SUPFAM" id="SSF51120">
    <property type="entry name" value="beta-Roll"/>
    <property type="match status" value="1"/>
</dbReference>
<dbReference type="PRINTS" id="PR00313">
    <property type="entry name" value="CABNDNGRPT"/>
</dbReference>
<organism evidence="2 3">
    <name type="scientific">Streptomyces liliifuscus</name>
    <dbReference type="NCBI Taxonomy" id="2797636"/>
    <lineage>
        <taxon>Bacteria</taxon>
        <taxon>Bacillati</taxon>
        <taxon>Actinomycetota</taxon>
        <taxon>Actinomycetes</taxon>
        <taxon>Kitasatosporales</taxon>
        <taxon>Streptomycetaceae</taxon>
        <taxon>Streptomyces</taxon>
    </lineage>
</organism>
<dbReference type="InterPro" id="IPR001343">
    <property type="entry name" value="Hemolysn_Ca-bd"/>
</dbReference>
<dbReference type="EMBL" id="CP066831">
    <property type="protein sequence ID" value="QQM43466.1"/>
    <property type="molecule type" value="Genomic_DNA"/>
</dbReference>
<dbReference type="PROSITE" id="PS00330">
    <property type="entry name" value="HEMOLYSIN_CALCIUM"/>
    <property type="match status" value="1"/>
</dbReference>
<dbReference type="InterPro" id="IPR018511">
    <property type="entry name" value="Hemolysin-typ_Ca-bd_CS"/>
</dbReference>
<feature type="signal peptide" evidence="1">
    <location>
        <begin position="1"/>
        <end position="31"/>
    </location>
</feature>
<reference evidence="2 3" key="1">
    <citation type="submission" date="2020-12" db="EMBL/GenBank/DDBJ databases">
        <title>A novel species.</title>
        <authorList>
            <person name="Li K."/>
        </authorList>
    </citation>
    <scope>NUCLEOTIDE SEQUENCE [LARGE SCALE GENOMIC DNA]</scope>
    <source>
        <strain evidence="2 3">ZYC-3</strain>
    </source>
</reference>
<protein>
    <recommendedName>
        <fullName evidence="4">Calcium-binding protein</fullName>
    </recommendedName>
</protein>
<dbReference type="AlphaFoldDB" id="A0A7T7KZ56"/>
<dbReference type="Pfam" id="PF00353">
    <property type="entry name" value="HemolysinCabind"/>
    <property type="match status" value="2"/>
</dbReference>
<keyword evidence="1" id="KW-0732">Signal</keyword>
<dbReference type="GO" id="GO:0005509">
    <property type="term" value="F:calcium ion binding"/>
    <property type="evidence" value="ECO:0007669"/>
    <property type="project" value="InterPro"/>
</dbReference>
<dbReference type="Gene3D" id="2.150.10.10">
    <property type="entry name" value="Serralysin-like metalloprotease, C-terminal"/>
    <property type="match status" value="1"/>
</dbReference>
<evidence type="ECO:0000313" key="3">
    <source>
        <dbReference type="Proteomes" id="UP000595636"/>
    </source>
</evidence>
<dbReference type="KEGG" id="slf:JEQ17_31445"/>
<accession>A0A7T7KZ56</accession>
<feature type="chain" id="PRO_5032313735" description="Calcium-binding protein" evidence="1">
    <location>
        <begin position="32"/>
        <end position="207"/>
    </location>
</feature>
<proteinExistence type="predicted"/>
<name>A0A7T7KZ56_9ACTN</name>
<dbReference type="Proteomes" id="UP000595636">
    <property type="component" value="Chromosome"/>
</dbReference>
<sequence>MKTSMRRAVQAGVTTMVLGAATVLSAGQAHAATGVSVSTVRIFVTAVAGKANDLSITRSLDTVTISDAGDTVTAGSGCTQVDVDTVRCPYGGRTLTLESGDLGDIVTVTGGVPAIINGGTGNDIISIDSAATAGTTLNGQGGHDTIFGGGGVDSITGGAGDDVMFGRNGNDRLDALDSTQANDRSFGDAGTDTCTGDLNDLKDSCER</sequence>
<dbReference type="InterPro" id="IPR011049">
    <property type="entry name" value="Serralysin-like_metalloprot_C"/>
</dbReference>
<evidence type="ECO:0000256" key="1">
    <source>
        <dbReference type="SAM" id="SignalP"/>
    </source>
</evidence>
<evidence type="ECO:0008006" key="4">
    <source>
        <dbReference type="Google" id="ProtNLM"/>
    </source>
</evidence>